<feature type="compositionally biased region" description="Polar residues" evidence="1">
    <location>
        <begin position="181"/>
        <end position="197"/>
    </location>
</feature>
<evidence type="ECO:0000256" key="1">
    <source>
        <dbReference type="SAM" id="MobiDB-lite"/>
    </source>
</evidence>
<dbReference type="InterPro" id="IPR021136">
    <property type="entry name" value="Flagellar_hook_control-like_C"/>
</dbReference>
<proteinExistence type="predicted"/>
<dbReference type="EMBL" id="CP048877">
    <property type="protein sequence ID" value="QIJ71920.1"/>
    <property type="molecule type" value="Genomic_DNA"/>
</dbReference>
<keyword evidence="3" id="KW-0966">Cell projection</keyword>
<sequence>MQIFSFDPQSLDLARGQTPRRLLLQLGETIVATVIGREDEGLIISVKGKLLRAQVENENFPPGTRLRLEVIDDGVPVRLKLLETLAPEGRKDPLLLALKGLKGSLAAGHKVLKGLPGAAERFSLAGDPQPLKILLVQALTKEPQGFSSGVLKALKSLFKVIPDPPSEGSPAPGALLKASDPPSSSPGKVLSPETTSLPKAPLKGNLDPVETGQRPPEIKATPQGEVSFSRPSFNKEPLLEASSSISSQINSQRVASKRAGLASGSPVETSRINPSEASWGPQKILKPPAKGEFLADPPASEQVNSLSDTPRESPPGRRPLGKAGAPVSLSSSSKKGVEKPELTLPQTSSGPEPASSLRADSKRSSSRLEALQDLLLQTASSLQRLQYLLASSTGLEMLFIPLWFRDGSQGYLATFAEEEGERPVRYLLFNLHLSGLGELGIELRLEAEVFDLEIRVAHSSVKSAVESALPELLDRLTLLGYRPRGVRVLVAATDPLVSRWREGPKAVVDLFA</sequence>
<dbReference type="Pfam" id="PF02120">
    <property type="entry name" value="Flg_hook"/>
    <property type="match status" value="1"/>
</dbReference>
<keyword evidence="3" id="KW-0969">Cilium</keyword>
<dbReference type="KEGG" id="tav:G4V39_06420"/>
<evidence type="ECO:0000259" key="2">
    <source>
        <dbReference type="Pfam" id="PF02120"/>
    </source>
</evidence>
<name>A0A6G7PWC8_9BACT</name>
<organism evidence="3 4">
    <name type="scientific">Thermosulfuriphilus ammonigenes</name>
    <dbReference type="NCBI Taxonomy" id="1936021"/>
    <lineage>
        <taxon>Bacteria</taxon>
        <taxon>Pseudomonadati</taxon>
        <taxon>Thermodesulfobacteriota</taxon>
        <taxon>Thermodesulfobacteria</taxon>
        <taxon>Thermodesulfobacteriales</taxon>
        <taxon>Thermodesulfobacteriaceae</taxon>
        <taxon>Thermosulfuriphilus</taxon>
    </lineage>
</organism>
<dbReference type="RefSeq" id="WP_166032138.1">
    <property type="nucleotide sequence ID" value="NZ_CP048877.1"/>
</dbReference>
<dbReference type="AlphaFoldDB" id="A0A6G7PWC8"/>
<dbReference type="Proteomes" id="UP000502179">
    <property type="component" value="Chromosome"/>
</dbReference>
<evidence type="ECO:0000313" key="3">
    <source>
        <dbReference type="EMBL" id="QIJ71920.1"/>
    </source>
</evidence>
<reference evidence="3 4" key="1">
    <citation type="submission" date="2020-02" db="EMBL/GenBank/DDBJ databases">
        <title>Genome analysis of Thermosulfuriphilus ammonigenes ST65T, an anaerobic thermophilic chemolithoautotrophic bacterium isolated from a deep-sea hydrothermal vent.</title>
        <authorList>
            <person name="Slobodkina G."/>
            <person name="Allioux M."/>
            <person name="Merkel A."/>
            <person name="Alain K."/>
            <person name="Jebbar M."/>
            <person name="Slobodkin A."/>
        </authorList>
    </citation>
    <scope>NUCLEOTIDE SEQUENCE [LARGE SCALE GENOMIC DNA]</scope>
    <source>
        <strain evidence="3 4">ST65</strain>
    </source>
</reference>
<evidence type="ECO:0000313" key="4">
    <source>
        <dbReference type="Proteomes" id="UP000502179"/>
    </source>
</evidence>
<keyword evidence="4" id="KW-1185">Reference proteome</keyword>
<feature type="domain" description="Flagellar hook-length control protein-like C-terminal" evidence="2">
    <location>
        <begin position="425"/>
        <end position="488"/>
    </location>
</feature>
<gene>
    <name evidence="3" type="ORF">G4V39_06420</name>
</gene>
<accession>A0A6G7PWC8</accession>
<protein>
    <submittedName>
        <fullName evidence="3">Flagellar hook-length control protein FliK</fullName>
    </submittedName>
</protein>
<feature type="region of interest" description="Disordered" evidence="1">
    <location>
        <begin position="165"/>
        <end position="231"/>
    </location>
</feature>
<feature type="region of interest" description="Disordered" evidence="1">
    <location>
        <begin position="256"/>
        <end position="363"/>
    </location>
</feature>
<feature type="compositionally biased region" description="Polar residues" evidence="1">
    <location>
        <begin position="266"/>
        <end position="276"/>
    </location>
</feature>
<keyword evidence="3" id="KW-0282">Flagellum</keyword>